<organism evidence="5 6">
    <name type="scientific">Pseudonocardia ailaonensis</name>
    <dbReference type="NCBI Taxonomy" id="367279"/>
    <lineage>
        <taxon>Bacteria</taxon>
        <taxon>Bacillati</taxon>
        <taxon>Actinomycetota</taxon>
        <taxon>Actinomycetes</taxon>
        <taxon>Pseudonocardiales</taxon>
        <taxon>Pseudonocardiaceae</taxon>
        <taxon>Pseudonocardia</taxon>
    </lineage>
</organism>
<dbReference type="PANTHER" id="PTHR21661:SF35">
    <property type="entry name" value="EPOXIDE HYDROLASE"/>
    <property type="match status" value="1"/>
</dbReference>
<comment type="caution">
    <text evidence="5">The sequence shown here is derived from an EMBL/GenBank/DDBJ whole genome shotgun (WGS) entry which is preliminary data.</text>
</comment>
<dbReference type="InterPro" id="IPR016292">
    <property type="entry name" value="Epoxide_hydrolase"/>
</dbReference>
<dbReference type="EMBL" id="BAAAQK010000023">
    <property type="protein sequence ID" value="GAA1868631.1"/>
    <property type="molecule type" value="Genomic_DNA"/>
</dbReference>
<dbReference type="GO" id="GO:0016787">
    <property type="term" value="F:hydrolase activity"/>
    <property type="evidence" value="ECO:0007669"/>
    <property type="project" value="UniProtKB-KW"/>
</dbReference>
<evidence type="ECO:0000256" key="1">
    <source>
        <dbReference type="ARBA" id="ARBA00010088"/>
    </source>
</evidence>
<dbReference type="InterPro" id="IPR000639">
    <property type="entry name" value="Epox_hydrolase-like"/>
</dbReference>
<proteinExistence type="inferred from homology"/>
<dbReference type="PIRSF" id="PIRSF001112">
    <property type="entry name" value="Epoxide_hydrolase"/>
    <property type="match status" value="1"/>
</dbReference>
<evidence type="ECO:0000259" key="4">
    <source>
        <dbReference type="Pfam" id="PF06441"/>
    </source>
</evidence>
<evidence type="ECO:0000313" key="5">
    <source>
        <dbReference type="EMBL" id="GAA1868631.1"/>
    </source>
</evidence>
<dbReference type="RefSeq" id="WP_344423610.1">
    <property type="nucleotide sequence ID" value="NZ_BAAAQK010000023.1"/>
</dbReference>
<evidence type="ECO:0000256" key="3">
    <source>
        <dbReference type="ARBA" id="ARBA00022801"/>
    </source>
</evidence>
<dbReference type="PANTHER" id="PTHR21661">
    <property type="entry name" value="EPOXIDE HYDROLASE 1-RELATED"/>
    <property type="match status" value="1"/>
</dbReference>
<dbReference type="InterPro" id="IPR010497">
    <property type="entry name" value="Epoxide_hydro_N"/>
</dbReference>
<dbReference type="Proteomes" id="UP001500449">
    <property type="component" value="Unassembled WGS sequence"/>
</dbReference>
<dbReference type="SUPFAM" id="SSF53474">
    <property type="entry name" value="alpha/beta-Hydrolases"/>
    <property type="match status" value="1"/>
</dbReference>
<evidence type="ECO:0000313" key="6">
    <source>
        <dbReference type="Proteomes" id="UP001500449"/>
    </source>
</evidence>
<accession>A0ABN2NIU3</accession>
<evidence type="ECO:0000256" key="2">
    <source>
        <dbReference type="ARBA" id="ARBA00022797"/>
    </source>
</evidence>
<keyword evidence="6" id="KW-1185">Reference proteome</keyword>
<sequence length="379" mass="41170">MIDAATDRDLEPYTVSVPDAELAELRERLRAARLPDELPDASWRDGMLPAELRSLRHEWADSFDWRAVEAMLNAETQWLTTIDGTGVHCLDVRSGRPGAVPLLLLHGWPSSVAEFRSVWGPLTAPENGSVAFDAVVPSLPGFGFSGPTRERGWDADRMADAMAVLMSRLGHERFVVHGGDVGSEVATALSRRHPERVIGLHLNLGGTRGAGEHRAEPPANEAQRRAFGQYDAYRANGSAYAAIQATRPQTVAFALTDSPVGLLAWIAEKFREWADPAHPVTGADILTAASIYWFTGTVGSSARFYQESFAGWAAPGAAVTVPVAVCAYPFDIVTPVREWAEGSYDIVQWRDLPDGGHFPALETPHHLIDSVRAFAAALT</sequence>
<dbReference type="Pfam" id="PF06441">
    <property type="entry name" value="EHN"/>
    <property type="match status" value="1"/>
</dbReference>
<dbReference type="PRINTS" id="PR00412">
    <property type="entry name" value="EPOXHYDRLASE"/>
</dbReference>
<dbReference type="Gene3D" id="3.40.50.1820">
    <property type="entry name" value="alpha/beta hydrolase"/>
    <property type="match status" value="1"/>
</dbReference>
<feature type="domain" description="Epoxide hydrolase N-terminal" evidence="4">
    <location>
        <begin position="11"/>
        <end position="115"/>
    </location>
</feature>
<keyword evidence="2" id="KW-0058">Aromatic hydrocarbons catabolism</keyword>
<dbReference type="InterPro" id="IPR029058">
    <property type="entry name" value="AB_hydrolase_fold"/>
</dbReference>
<protein>
    <submittedName>
        <fullName evidence="5">Epoxide hydrolase</fullName>
    </submittedName>
</protein>
<gene>
    <name evidence="5" type="ORF">GCM10009836_56420</name>
</gene>
<reference evidence="5 6" key="1">
    <citation type="journal article" date="2019" name="Int. J. Syst. Evol. Microbiol.">
        <title>The Global Catalogue of Microorganisms (GCM) 10K type strain sequencing project: providing services to taxonomists for standard genome sequencing and annotation.</title>
        <authorList>
            <consortium name="The Broad Institute Genomics Platform"/>
            <consortium name="The Broad Institute Genome Sequencing Center for Infectious Disease"/>
            <person name="Wu L."/>
            <person name="Ma J."/>
        </authorList>
    </citation>
    <scope>NUCLEOTIDE SEQUENCE [LARGE SCALE GENOMIC DNA]</scope>
    <source>
        <strain evidence="5 6">JCM 16009</strain>
    </source>
</reference>
<name>A0ABN2NIU3_9PSEU</name>
<comment type="similarity">
    <text evidence="1">Belongs to the peptidase S33 family.</text>
</comment>
<keyword evidence="3 5" id="KW-0378">Hydrolase</keyword>